<dbReference type="InterPro" id="IPR001810">
    <property type="entry name" value="F-box_dom"/>
</dbReference>
<dbReference type="OMA" id="LVCSDMY"/>
<gene>
    <name evidence="2" type="ORF">CCM_08975</name>
</gene>
<reference evidence="2 3" key="1">
    <citation type="journal article" date="2011" name="Genome Biol.">
        <title>Genome sequence of the insect pathogenic fungus Cordyceps militaris, a valued traditional Chinese medicine.</title>
        <authorList>
            <person name="Zheng P."/>
            <person name="Xia Y."/>
            <person name="Xiao G."/>
            <person name="Xiong C."/>
            <person name="Hu X."/>
            <person name="Zhang S."/>
            <person name="Zheng H."/>
            <person name="Huang Y."/>
            <person name="Zhou Y."/>
            <person name="Wang S."/>
            <person name="Zhao G.P."/>
            <person name="Liu X."/>
            <person name="St Leger R.J."/>
            <person name="Wang C."/>
        </authorList>
    </citation>
    <scope>NUCLEOTIDE SEQUENCE [LARGE SCALE GENOMIC DNA]</scope>
    <source>
        <strain evidence="2 3">CM01</strain>
    </source>
</reference>
<organism evidence="2 3">
    <name type="scientific">Cordyceps militaris (strain CM01)</name>
    <name type="common">Caterpillar fungus</name>
    <dbReference type="NCBI Taxonomy" id="983644"/>
    <lineage>
        <taxon>Eukaryota</taxon>
        <taxon>Fungi</taxon>
        <taxon>Dikarya</taxon>
        <taxon>Ascomycota</taxon>
        <taxon>Pezizomycotina</taxon>
        <taxon>Sordariomycetes</taxon>
        <taxon>Hypocreomycetidae</taxon>
        <taxon>Hypocreales</taxon>
        <taxon>Cordycipitaceae</taxon>
        <taxon>Cordyceps</taxon>
    </lineage>
</organism>
<dbReference type="Pfam" id="PF00646">
    <property type="entry name" value="F-box"/>
    <property type="match status" value="1"/>
</dbReference>
<dbReference type="VEuPathDB" id="FungiDB:CCM_08975"/>
<evidence type="ECO:0000313" key="2">
    <source>
        <dbReference type="EMBL" id="EGX88928.1"/>
    </source>
</evidence>
<evidence type="ECO:0000259" key="1">
    <source>
        <dbReference type="Pfam" id="PF00646"/>
    </source>
</evidence>
<dbReference type="GeneID" id="18170979"/>
<dbReference type="AlphaFoldDB" id="G3JST2"/>
<dbReference type="HOGENOM" id="CLU_842031_0_0_1"/>
<keyword evidence="3" id="KW-1185">Reference proteome</keyword>
<dbReference type="STRING" id="983644.G3JST2"/>
<dbReference type="RefSeq" id="XP_006674173.1">
    <property type="nucleotide sequence ID" value="XM_006674110.1"/>
</dbReference>
<dbReference type="eggNOG" id="ENOG502T2YN">
    <property type="taxonomic scope" value="Eukaryota"/>
</dbReference>
<sequence length="330" mass="36812">MDVPYLRDNPHLGEHRLAFNLSARIPSHKTFASIFTLESGEMLDTRDALAGSFPGISLEIIHTIFQQLDLASLANLGATSKGMQRLVSSLPKLVALMHCAPDAIRAINAAKAGRLLVCSDMYEKLLQPTCDQCGDPGEFLHIFRCERLCNHCLTTVEHYRALRPSEAVAQYALNRNDVYAFPSLRVPAYSDEAFDERRFFFRQVNTSGWKLIDPEDVFRLSIKTHGSVDEARRRGYEKLGKLLMTGGFYHITPEDWLEASIQLRPQISLRHAGEPSEVFKGRLIAHLPPGVESACSHASLGMCLYKGVITALQVAMSTWPDGVKLLMVLT</sequence>
<feature type="domain" description="F-box" evidence="1">
    <location>
        <begin position="57"/>
        <end position="92"/>
    </location>
</feature>
<dbReference type="Proteomes" id="UP000001610">
    <property type="component" value="Unassembled WGS sequence"/>
</dbReference>
<name>G3JST2_CORMM</name>
<accession>G3JST2</accession>
<evidence type="ECO:0000313" key="3">
    <source>
        <dbReference type="Proteomes" id="UP000001610"/>
    </source>
</evidence>
<dbReference type="OrthoDB" id="2687876at2759"/>
<protein>
    <submittedName>
        <fullName evidence="2">Cyclin-like F-box</fullName>
    </submittedName>
</protein>
<dbReference type="KEGG" id="cmt:CCM_08975"/>
<dbReference type="EMBL" id="JH126405">
    <property type="protein sequence ID" value="EGX88928.1"/>
    <property type="molecule type" value="Genomic_DNA"/>
</dbReference>
<proteinExistence type="predicted"/>
<dbReference type="InParanoid" id="G3JST2"/>